<dbReference type="Proteomes" id="UP000318294">
    <property type="component" value="Unassembled WGS sequence"/>
</dbReference>
<dbReference type="OrthoDB" id="8913080at2"/>
<evidence type="ECO:0000313" key="1">
    <source>
        <dbReference type="EMBL" id="TSE35292.1"/>
    </source>
</evidence>
<reference evidence="1 2" key="1">
    <citation type="submission" date="2019-07" db="EMBL/GenBank/DDBJ databases">
        <title>Tepidimonas charontis SPSP-6 draft genome.</title>
        <authorList>
            <person name="Da Costa M.S."/>
            <person name="Froufe H.J.C."/>
            <person name="Egas C."/>
            <person name="Albuquerque L."/>
        </authorList>
    </citation>
    <scope>NUCLEOTIDE SEQUENCE [LARGE SCALE GENOMIC DNA]</scope>
    <source>
        <strain evidence="1 2">SPSP-6</strain>
    </source>
</reference>
<sequence length="107" mass="11941">MNPSVDILEGRLDQIPYAHIRARLVELKDNPQALLEYVDGLLLDTRDGQRRGFDVNTASVLLSIKLDLTTRLRSDIGAWPGTSEPEFIIANAKPTDSYAPAPLPKKW</sequence>
<comment type="caution">
    <text evidence="1">The sequence shown here is derived from an EMBL/GenBank/DDBJ whole genome shotgun (WGS) entry which is preliminary data.</text>
</comment>
<dbReference type="EMBL" id="VJON01000009">
    <property type="protein sequence ID" value="TSE35292.1"/>
    <property type="molecule type" value="Genomic_DNA"/>
</dbReference>
<protein>
    <submittedName>
        <fullName evidence="1">Uncharacterized protein</fullName>
    </submittedName>
</protein>
<keyword evidence="2" id="KW-1185">Reference proteome</keyword>
<proteinExistence type="predicted"/>
<accession>A0A554XHI9</accession>
<name>A0A554XHI9_9BURK</name>
<organism evidence="1 2">
    <name type="scientific">Tepidimonas charontis</name>
    <dbReference type="NCBI Taxonomy" id="2267262"/>
    <lineage>
        <taxon>Bacteria</taxon>
        <taxon>Pseudomonadati</taxon>
        <taxon>Pseudomonadota</taxon>
        <taxon>Betaproteobacteria</taxon>
        <taxon>Burkholderiales</taxon>
        <taxon>Tepidimonas</taxon>
    </lineage>
</organism>
<evidence type="ECO:0000313" key="2">
    <source>
        <dbReference type="Proteomes" id="UP000318294"/>
    </source>
</evidence>
<dbReference type="AlphaFoldDB" id="A0A554XHI9"/>
<dbReference type="RefSeq" id="WP_144327886.1">
    <property type="nucleotide sequence ID" value="NZ_VJON01000009.1"/>
</dbReference>
<gene>
    <name evidence="1" type="ORF">Tchar_00903</name>
</gene>